<comment type="caution">
    <text evidence="1">The sequence shown here is derived from an EMBL/GenBank/DDBJ whole genome shotgun (WGS) entry which is preliminary data.</text>
</comment>
<keyword evidence="2" id="KW-1185">Reference proteome</keyword>
<proteinExistence type="predicted"/>
<name>A0A9D4NCA8_DREPO</name>
<evidence type="ECO:0000313" key="1">
    <source>
        <dbReference type="EMBL" id="KAH3892850.1"/>
    </source>
</evidence>
<evidence type="ECO:0000313" key="2">
    <source>
        <dbReference type="Proteomes" id="UP000828390"/>
    </source>
</evidence>
<sequence length="56" mass="6591">MELDDNTSILALLALRQLLYFADDYIPVQHTKLKACDILYEKRDKRESFKKGSDQE</sequence>
<dbReference type="Proteomes" id="UP000828390">
    <property type="component" value="Unassembled WGS sequence"/>
</dbReference>
<protein>
    <submittedName>
        <fullName evidence="1">Uncharacterized protein</fullName>
    </submittedName>
</protein>
<reference evidence="1" key="1">
    <citation type="journal article" date="2019" name="bioRxiv">
        <title>The Genome of the Zebra Mussel, Dreissena polymorpha: A Resource for Invasive Species Research.</title>
        <authorList>
            <person name="McCartney M.A."/>
            <person name="Auch B."/>
            <person name="Kono T."/>
            <person name="Mallez S."/>
            <person name="Zhang Y."/>
            <person name="Obille A."/>
            <person name="Becker A."/>
            <person name="Abrahante J.E."/>
            <person name="Garbe J."/>
            <person name="Badalamenti J.P."/>
            <person name="Herman A."/>
            <person name="Mangelson H."/>
            <person name="Liachko I."/>
            <person name="Sullivan S."/>
            <person name="Sone E.D."/>
            <person name="Koren S."/>
            <person name="Silverstein K.A.T."/>
            <person name="Beckman K.B."/>
            <person name="Gohl D.M."/>
        </authorList>
    </citation>
    <scope>NUCLEOTIDE SEQUENCE</scope>
    <source>
        <strain evidence="1">Duluth1</strain>
        <tissue evidence="1">Whole animal</tissue>
    </source>
</reference>
<reference evidence="1" key="2">
    <citation type="submission" date="2020-11" db="EMBL/GenBank/DDBJ databases">
        <authorList>
            <person name="McCartney M.A."/>
            <person name="Auch B."/>
            <person name="Kono T."/>
            <person name="Mallez S."/>
            <person name="Becker A."/>
            <person name="Gohl D.M."/>
            <person name="Silverstein K.A.T."/>
            <person name="Koren S."/>
            <person name="Bechman K.B."/>
            <person name="Herman A."/>
            <person name="Abrahante J.E."/>
            <person name="Garbe J."/>
        </authorList>
    </citation>
    <scope>NUCLEOTIDE SEQUENCE</scope>
    <source>
        <strain evidence="1">Duluth1</strain>
        <tissue evidence="1">Whole animal</tissue>
    </source>
</reference>
<dbReference type="AlphaFoldDB" id="A0A9D4NCA8"/>
<organism evidence="1 2">
    <name type="scientific">Dreissena polymorpha</name>
    <name type="common">Zebra mussel</name>
    <name type="synonym">Mytilus polymorpha</name>
    <dbReference type="NCBI Taxonomy" id="45954"/>
    <lineage>
        <taxon>Eukaryota</taxon>
        <taxon>Metazoa</taxon>
        <taxon>Spiralia</taxon>
        <taxon>Lophotrochozoa</taxon>
        <taxon>Mollusca</taxon>
        <taxon>Bivalvia</taxon>
        <taxon>Autobranchia</taxon>
        <taxon>Heteroconchia</taxon>
        <taxon>Euheterodonta</taxon>
        <taxon>Imparidentia</taxon>
        <taxon>Neoheterodontei</taxon>
        <taxon>Myida</taxon>
        <taxon>Dreissenoidea</taxon>
        <taxon>Dreissenidae</taxon>
        <taxon>Dreissena</taxon>
    </lineage>
</organism>
<dbReference type="EMBL" id="JAIWYP010000001">
    <property type="protein sequence ID" value="KAH3892850.1"/>
    <property type="molecule type" value="Genomic_DNA"/>
</dbReference>
<accession>A0A9D4NCA8</accession>
<gene>
    <name evidence="1" type="ORF">DPMN_016983</name>
</gene>